<dbReference type="Pfam" id="PF13376">
    <property type="entry name" value="OmdA"/>
    <property type="match status" value="1"/>
</dbReference>
<evidence type="ECO:0000313" key="2">
    <source>
        <dbReference type="Proteomes" id="UP000297855"/>
    </source>
</evidence>
<comment type="caution">
    <text evidence="1">The sequence shown here is derived from an EMBL/GenBank/DDBJ whole genome shotgun (WGS) entry which is preliminary data.</text>
</comment>
<name>A0A4R9GT92_9LEPT</name>
<dbReference type="RefSeq" id="WP_135812049.1">
    <property type="nucleotide sequence ID" value="NZ_RQEV01000003.1"/>
</dbReference>
<gene>
    <name evidence="1" type="ORF">EHO61_02430</name>
</gene>
<proteinExistence type="predicted"/>
<protein>
    <submittedName>
        <fullName evidence="1">Bacteriocin-protection protein</fullName>
    </submittedName>
</protein>
<keyword evidence="2" id="KW-1185">Reference proteome</keyword>
<dbReference type="EMBL" id="RQEV01000003">
    <property type="protein sequence ID" value="TGK20747.1"/>
    <property type="molecule type" value="Genomic_DNA"/>
</dbReference>
<sequence length="192" mass="22566">MPKQDEQLELHFSSRKEWEKWLKQNHGSSPGIWVKLSKKQSGIPSVSYEEALEVALCYGWIDGQKKPFDSEYWLQKFTLRKPKSIWSLKNREKAEELFSTGKIKPAGLKAIEEAKRNGAWDKAYASSSKIVVPEDFQKALEQNKKAEKFFETLDKTNRYAILFRIHNVKKAETRTRKIREFIEMLEQGKKIR</sequence>
<dbReference type="OrthoDB" id="9796999at2"/>
<reference evidence="1" key="1">
    <citation type="journal article" date="2019" name="PLoS Negl. Trop. Dis.">
        <title>Revisiting the worldwide diversity of Leptospira species in the environment.</title>
        <authorList>
            <person name="Vincent A.T."/>
            <person name="Schiettekatte O."/>
            <person name="Bourhy P."/>
            <person name="Veyrier F.J."/>
            <person name="Picardeau M."/>
        </authorList>
    </citation>
    <scope>NUCLEOTIDE SEQUENCE [LARGE SCALE GENOMIC DNA]</scope>
    <source>
        <strain evidence="1">SCS5</strain>
    </source>
</reference>
<accession>A0A4R9GT92</accession>
<evidence type="ECO:0000313" key="1">
    <source>
        <dbReference type="EMBL" id="TGK20747.1"/>
    </source>
</evidence>
<dbReference type="AlphaFoldDB" id="A0A4R9GT92"/>
<dbReference type="Proteomes" id="UP000297855">
    <property type="component" value="Unassembled WGS sequence"/>
</dbReference>
<organism evidence="1 2">
    <name type="scientific">Leptospira fluminis</name>
    <dbReference type="NCBI Taxonomy" id="2484979"/>
    <lineage>
        <taxon>Bacteria</taxon>
        <taxon>Pseudomonadati</taxon>
        <taxon>Spirochaetota</taxon>
        <taxon>Spirochaetia</taxon>
        <taxon>Leptospirales</taxon>
        <taxon>Leptospiraceae</taxon>
        <taxon>Leptospira</taxon>
    </lineage>
</organism>